<dbReference type="InterPro" id="IPR056556">
    <property type="entry name" value="NTE1_P-loop_dom"/>
</dbReference>
<dbReference type="Gene3D" id="3.40.1090.10">
    <property type="entry name" value="Cytosolic phospholipase A2 catalytic domain"/>
    <property type="match status" value="2"/>
</dbReference>
<dbReference type="EMBL" id="JAFREP010000010">
    <property type="protein sequence ID" value="MBO1319368.1"/>
    <property type="molecule type" value="Genomic_DNA"/>
</dbReference>
<evidence type="ECO:0000256" key="3">
    <source>
        <dbReference type="ARBA" id="ARBA00022692"/>
    </source>
</evidence>
<dbReference type="GO" id="GO:0016042">
    <property type="term" value="P:lipid catabolic process"/>
    <property type="evidence" value="ECO:0007669"/>
    <property type="project" value="UniProtKB-UniRule"/>
</dbReference>
<feature type="domain" description="Cyclic nucleotide-binding" evidence="10">
    <location>
        <begin position="332"/>
        <end position="451"/>
    </location>
</feature>
<dbReference type="InterPro" id="IPR018490">
    <property type="entry name" value="cNMP-bd_dom_sf"/>
</dbReference>
<keyword evidence="8" id="KW-0472">Membrane</keyword>
<dbReference type="GO" id="GO:0004622">
    <property type="term" value="F:phosphatidylcholine lysophospholipase activity"/>
    <property type="evidence" value="ECO:0007669"/>
    <property type="project" value="UniProtKB-ARBA"/>
</dbReference>
<gene>
    <name evidence="12" type="ORF">J3U88_12920</name>
</gene>
<evidence type="ECO:0000256" key="7">
    <source>
        <dbReference type="ARBA" id="ARBA00023098"/>
    </source>
</evidence>
<dbReference type="InterPro" id="IPR050301">
    <property type="entry name" value="NTE"/>
</dbReference>
<comment type="subcellular location">
    <subcellularLocation>
        <location evidence="1">Membrane</location>
    </subcellularLocation>
</comment>
<evidence type="ECO:0000256" key="2">
    <source>
        <dbReference type="ARBA" id="ARBA00006636"/>
    </source>
</evidence>
<dbReference type="SUPFAM" id="SSF52151">
    <property type="entry name" value="FabD/lysophospholipase-like"/>
    <property type="match status" value="1"/>
</dbReference>
<reference evidence="12" key="1">
    <citation type="submission" date="2021-03" db="EMBL/GenBank/DDBJ databases">
        <authorList>
            <person name="Wang G."/>
        </authorList>
    </citation>
    <scope>NUCLEOTIDE SEQUENCE</scope>
    <source>
        <strain evidence="12">KCTC 12899</strain>
    </source>
</reference>
<feature type="domain" description="Cyclic nucleotide-binding" evidence="10">
    <location>
        <begin position="16"/>
        <end position="136"/>
    </location>
</feature>
<keyword evidence="4 9" id="KW-0378">Hydrolase</keyword>
<dbReference type="Pfam" id="PF01734">
    <property type="entry name" value="Patatin"/>
    <property type="match status" value="1"/>
</dbReference>
<evidence type="ECO:0000259" key="11">
    <source>
        <dbReference type="PROSITE" id="PS51635"/>
    </source>
</evidence>
<dbReference type="PANTHER" id="PTHR14226:SF29">
    <property type="entry name" value="NEUROPATHY TARGET ESTERASE SWS"/>
    <property type="match status" value="1"/>
</dbReference>
<feature type="domain" description="PNPLA" evidence="11">
    <location>
        <begin position="644"/>
        <end position="804"/>
    </location>
</feature>
<dbReference type="InterPro" id="IPR016035">
    <property type="entry name" value="Acyl_Trfase/lysoPLipase"/>
</dbReference>
<evidence type="ECO:0000259" key="10">
    <source>
        <dbReference type="PROSITE" id="PS50042"/>
    </source>
</evidence>
<dbReference type="PRINTS" id="PR00103">
    <property type="entry name" value="CAMPKINASE"/>
</dbReference>
<keyword evidence="7 9" id="KW-0443">Lipid metabolism</keyword>
<dbReference type="InterPro" id="IPR002641">
    <property type="entry name" value="PNPLA_dom"/>
</dbReference>
<dbReference type="AlphaFoldDB" id="A0A8J7U2I8"/>
<dbReference type="Proteomes" id="UP000664417">
    <property type="component" value="Unassembled WGS sequence"/>
</dbReference>
<dbReference type="Gene3D" id="2.60.120.10">
    <property type="entry name" value="Jelly Rolls"/>
    <property type="match status" value="2"/>
</dbReference>
<evidence type="ECO:0000256" key="6">
    <source>
        <dbReference type="ARBA" id="ARBA00022989"/>
    </source>
</evidence>
<keyword evidence="13" id="KW-1185">Reference proteome</keyword>
<feature type="short sequence motif" description="GXSXG" evidence="9">
    <location>
        <begin position="675"/>
        <end position="679"/>
    </location>
</feature>
<evidence type="ECO:0000313" key="13">
    <source>
        <dbReference type="Proteomes" id="UP000664417"/>
    </source>
</evidence>
<keyword evidence="5 9" id="KW-0442">Lipid degradation</keyword>
<sequence length="929" mass="104072">MNVDDQLAFFQKNVAFFDRSSDQVLSSVVPHFKPRVVEAGEYLLRQGDSGREVFVVKQGLFEILLEDHRGRSQRIGWAESGDWIGESAVLTDRPRTYTVVARRDSVVYFTDADSFRKAFRPNWSLLRQIAGFLMEQRAKLRKPRPGSILIAASCSRGGELGELVRNSLRKALEIRDDGAYLESEQFKEQFQVEDLKRPSHDPRRIAATEWLNLEQNDHRFVVLMTDMKNSPWNAFVLRQADLVCSFNSVKRDPQPVSREMQIFTTRMSRPAELVLVNPLDNLRDVDPEAWSAPRHLGRVHILSAPHDVQASRLLDQLVDNMAWPERLSEFALFQGISPEQRALIYEELRWTSVDGGQTLISADDPARYIHFVSTGRFVVEPAEDQPERRRRYLGHGESFGLRELMAGAGHRETVRALRDGSVARIRRERFLTLMEDLPSLSRNVATKMAESSLRAGASERQHVSNIVLLPITPHMDVSPIADMLAQASRAFGPSKHLESAIVEGYLGAGMSRIGRGEAGDSNLLEYFHRLEANYTTLVYACDSGDTPWTMRCLRQADRLVLVAEADGSPEIAALERKIMEVLKRTGHAPCHLVLIQRPEAIEGKNTIAWLKPRDYLAGHHHIRKGNRSDLEALARKLTNRAVGVAFSGATIGGVAHLGVFRALVDQNLPMDVVAGSSSGAVAAGLVAMGLSPSDAFKRGSGAQASRHTLFPRQPPYVSLTTGEEMNRLYKQTFGESRLEDQLINCLFTAVDINRHRLVRLRTGPIWLLVRASSSLPVLWPPVWIDDNLLVDGGMVSYLPLDEIREDCAEGLAVASDLDTGTGQEQSAFGNCKRYPQSISGWRVLLERMLSFRKGLRYPKMGDILFHSLCYSSLQARRNAAESESLLVVRPELGAFDRFQADAAALIELERLTYETTKAKLAGKRFSFLG</sequence>
<keyword evidence="6" id="KW-1133">Transmembrane helix</keyword>
<feature type="active site" description="Nucleophile" evidence="9">
    <location>
        <position position="677"/>
    </location>
</feature>
<evidence type="ECO:0000256" key="1">
    <source>
        <dbReference type="ARBA" id="ARBA00004370"/>
    </source>
</evidence>
<feature type="short sequence motif" description="DGA/G" evidence="9">
    <location>
        <begin position="791"/>
        <end position="793"/>
    </location>
</feature>
<evidence type="ECO:0000256" key="8">
    <source>
        <dbReference type="ARBA" id="ARBA00023136"/>
    </source>
</evidence>
<dbReference type="Pfam" id="PF00027">
    <property type="entry name" value="cNMP_binding"/>
    <property type="match status" value="2"/>
</dbReference>
<dbReference type="PROSITE" id="PS51635">
    <property type="entry name" value="PNPLA"/>
    <property type="match status" value="1"/>
</dbReference>
<dbReference type="Pfam" id="PF24179">
    <property type="entry name" value="NTE_Ploop"/>
    <property type="match status" value="1"/>
</dbReference>
<dbReference type="PANTHER" id="PTHR14226">
    <property type="entry name" value="NEUROPATHY TARGET ESTERASE/SWISS CHEESE D.MELANOGASTER"/>
    <property type="match status" value="1"/>
</dbReference>
<name>A0A8J7U2I8_9BACT</name>
<dbReference type="InterPro" id="IPR014710">
    <property type="entry name" value="RmlC-like_jellyroll"/>
</dbReference>
<organism evidence="12 13">
    <name type="scientific">Acanthopleuribacter pedis</name>
    <dbReference type="NCBI Taxonomy" id="442870"/>
    <lineage>
        <taxon>Bacteria</taxon>
        <taxon>Pseudomonadati</taxon>
        <taxon>Acidobacteriota</taxon>
        <taxon>Holophagae</taxon>
        <taxon>Acanthopleuribacterales</taxon>
        <taxon>Acanthopleuribacteraceae</taxon>
        <taxon>Acanthopleuribacter</taxon>
    </lineage>
</organism>
<comment type="caution">
    <text evidence="9">Lacks conserved residue(s) required for the propagation of feature annotation.</text>
</comment>
<evidence type="ECO:0000256" key="4">
    <source>
        <dbReference type="ARBA" id="ARBA00022801"/>
    </source>
</evidence>
<accession>A0A8J7U2I8</accession>
<dbReference type="SUPFAM" id="SSF51206">
    <property type="entry name" value="cAMP-binding domain-like"/>
    <property type="match status" value="2"/>
</dbReference>
<keyword evidence="3" id="KW-0812">Transmembrane</keyword>
<dbReference type="GO" id="GO:0016020">
    <property type="term" value="C:membrane"/>
    <property type="evidence" value="ECO:0007669"/>
    <property type="project" value="UniProtKB-SubCell"/>
</dbReference>
<dbReference type="SMART" id="SM00100">
    <property type="entry name" value="cNMP"/>
    <property type="match status" value="2"/>
</dbReference>
<dbReference type="CDD" id="cd00038">
    <property type="entry name" value="CAP_ED"/>
    <property type="match status" value="2"/>
</dbReference>
<dbReference type="RefSeq" id="WP_207859189.1">
    <property type="nucleotide sequence ID" value="NZ_JAFREP010000010.1"/>
</dbReference>
<evidence type="ECO:0000256" key="9">
    <source>
        <dbReference type="PROSITE-ProRule" id="PRU01161"/>
    </source>
</evidence>
<evidence type="ECO:0000256" key="5">
    <source>
        <dbReference type="ARBA" id="ARBA00022963"/>
    </source>
</evidence>
<comment type="caution">
    <text evidence="12">The sequence shown here is derived from an EMBL/GenBank/DDBJ whole genome shotgun (WGS) entry which is preliminary data.</text>
</comment>
<evidence type="ECO:0000313" key="12">
    <source>
        <dbReference type="EMBL" id="MBO1319368.1"/>
    </source>
</evidence>
<feature type="active site" description="Proton acceptor" evidence="9">
    <location>
        <position position="791"/>
    </location>
</feature>
<dbReference type="InterPro" id="IPR000595">
    <property type="entry name" value="cNMP-bd_dom"/>
</dbReference>
<proteinExistence type="inferred from homology"/>
<dbReference type="PROSITE" id="PS50042">
    <property type="entry name" value="CNMP_BINDING_3"/>
    <property type="match status" value="2"/>
</dbReference>
<comment type="similarity">
    <text evidence="2">Belongs to the NTE family.</text>
</comment>
<protein>
    <submittedName>
        <fullName evidence="12">Cyclic nucleotide-binding domain-containing protein</fullName>
    </submittedName>
</protein>